<dbReference type="NCBIfam" id="TIGR01488">
    <property type="entry name" value="HAD-SF-IB"/>
    <property type="match status" value="1"/>
</dbReference>
<proteinExistence type="predicted"/>
<name>A0A218XBH8_PUNGR</name>
<reference evidence="9" key="4">
    <citation type="submission" date="2025-04" db="UniProtKB">
        <authorList>
            <consortium name="RefSeq"/>
        </authorList>
    </citation>
    <scope>IDENTIFICATION</scope>
    <source>
        <tissue evidence="9">Leaf</tissue>
    </source>
</reference>
<dbReference type="SUPFAM" id="SSF56784">
    <property type="entry name" value="HAD-like"/>
    <property type="match status" value="1"/>
</dbReference>
<dbReference type="Proteomes" id="UP000197138">
    <property type="component" value="Unassembled WGS sequence"/>
</dbReference>
<dbReference type="InterPro" id="IPR023214">
    <property type="entry name" value="HAD_sf"/>
</dbReference>
<dbReference type="RefSeq" id="XP_031395456.1">
    <property type="nucleotide sequence ID" value="XM_031539596.1"/>
</dbReference>
<evidence type="ECO:0000313" key="6">
    <source>
        <dbReference type="EMBL" id="OWM82284.1"/>
    </source>
</evidence>
<reference evidence="8" key="3">
    <citation type="journal article" date="2020" name="Plant Biotechnol. J.">
        <title>The pomegranate (Punica granatum L.) draft genome dissects genetic divergence between soft- and hard-seeded cultivars.</title>
        <authorList>
            <person name="Luo X."/>
            <person name="Li H."/>
            <person name="Wu Z."/>
            <person name="Yao W."/>
            <person name="Zhao P."/>
            <person name="Cao D."/>
            <person name="Yu H."/>
            <person name="Li K."/>
            <person name="Poudel K."/>
            <person name="Zhao D."/>
            <person name="Zhang F."/>
            <person name="Xia X."/>
            <person name="Chen L."/>
            <person name="Wang Q."/>
            <person name="Jing D."/>
            <person name="Cao S."/>
        </authorList>
    </citation>
    <scope>NUCLEOTIDE SEQUENCE [LARGE SCALE GENOMIC DNA]</scope>
</reference>
<evidence type="ECO:0000313" key="9">
    <source>
        <dbReference type="RefSeq" id="XP_031395456.1"/>
    </source>
</evidence>
<reference evidence="6" key="2">
    <citation type="submission" date="2017-06" db="EMBL/GenBank/DDBJ databases">
        <title>The pomegranate genome and the genomics of punicalagin biosynthesis.</title>
        <authorList>
            <person name="Xu C."/>
        </authorList>
    </citation>
    <scope>NUCLEOTIDE SEQUENCE [LARGE SCALE GENOMIC DNA]</scope>
    <source>
        <tissue evidence="6">Fresh leaf</tissue>
    </source>
</reference>
<protein>
    <submittedName>
        <fullName evidence="9">Thiamine phosphate phosphatase-like protein</fullName>
    </submittedName>
</protein>
<evidence type="ECO:0000256" key="3">
    <source>
        <dbReference type="ARBA" id="ARBA00022801"/>
    </source>
</evidence>
<evidence type="ECO:0000256" key="1">
    <source>
        <dbReference type="ARBA" id="ARBA00001946"/>
    </source>
</evidence>
<dbReference type="AlphaFoldDB" id="A0A218XBH8"/>
<dbReference type="Pfam" id="PF06888">
    <property type="entry name" value="Put_Phosphatase"/>
    <property type="match status" value="1"/>
</dbReference>
<dbReference type="InterPro" id="IPR016965">
    <property type="entry name" value="Pase_PHOSPHO-typ"/>
</dbReference>
<evidence type="ECO:0000256" key="4">
    <source>
        <dbReference type="ARBA" id="ARBA00022842"/>
    </source>
</evidence>
<dbReference type="InterPro" id="IPR036412">
    <property type="entry name" value="HAD-like_sf"/>
</dbReference>
<dbReference type="PANTHER" id="PTHR20889:SF19">
    <property type="entry name" value="THIAMINE PHOSPHATE PHOSPHATASE-LIKE PROTEIN"/>
    <property type="match status" value="1"/>
</dbReference>
<evidence type="ECO:0000313" key="7">
    <source>
        <dbReference type="Proteomes" id="UP000197138"/>
    </source>
</evidence>
<evidence type="ECO:0000313" key="8">
    <source>
        <dbReference type="Proteomes" id="UP000515151"/>
    </source>
</evidence>
<organism evidence="6 7">
    <name type="scientific">Punica granatum</name>
    <name type="common">Pomegranate</name>
    <dbReference type="NCBI Taxonomy" id="22663"/>
    <lineage>
        <taxon>Eukaryota</taxon>
        <taxon>Viridiplantae</taxon>
        <taxon>Streptophyta</taxon>
        <taxon>Embryophyta</taxon>
        <taxon>Tracheophyta</taxon>
        <taxon>Spermatophyta</taxon>
        <taxon>Magnoliopsida</taxon>
        <taxon>eudicotyledons</taxon>
        <taxon>Gunneridae</taxon>
        <taxon>Pentapetalae</taxon>
        <taxon>rosids</taxon>
        <taxon>malvids</taxon>
        <taxon>Myrtales</taxon>
        <taxon>Lythraceae</taxon>
        <taxon>Punica</taxon>
    </lineage>
</organism>
<keyword evidence="4" id="KW-0460">Magnesium</keyword>
<keyword evidence="5" id="KW-0732">Signal</keyword>
<keyword evidence="2" id="KW-0479">Metal-binding</keyword>
<dbReference type="Proteomes" id="UP000515151">
    <property type="component" value="Chromosome 5"/>
</dbReference>
<sequence>MGTRSDRLIVLSIRPSPLARLLLAALLLHRRSCLAAADCPPPSPASRDEMGKAAVLVVVFDFDRTLIDCDSDNWVVTEMGLTQLFRQLYPTMPWTSLMNRMMRELHSQGKSVEDIAECLKRVPLHPQVISSIRAVHSHGCQLKIVSDANRFFIETILKQHGLLHCFSEIITNPAFEDEEGRLRIVPFHDTVCSPHGCSLCPPNMCKGIVLDRFLASELGDENTRFIYLGDGKGDYCPCLKLRTQDFLMPRKGFPLWEKIWSNRNLVKAQVHEWSNGDDLARTLIDLLDRILKNLDACPLDFTHEAPLRSIPL</sequence>
<evidence type="ECO:0000256" key="5">
    <source>
        <dbReference type="SAM" id="SignalP"/>
    </source>
</evidence>
<keyword evidence="8" id="KW-1185">Reference proteome</keyword>
<dbReference type="NCBIfam" id="TIGR01489">
    <property type="entry name" value="DKMTPPase-SF"/>
    <property type="match status" value="1"/>
</dbReference>
<dbReference type="EMBL" id="MTKT01002011">
    <property type="protein sequence ID" value="OWM82284.1"/>
    <property type="molecule type" value="Genomic_DNA"/>
</dbReference>
<dbReference type="OrthoDB" id="10267182at2759"/>
<evidence type="ECO:0000256" key="2">
    <source>
        <dbReference type="ARBA" id="ARBA00022723"/>
    </source>
</evidence>
<dbReference type="GO" id="GO:0046872">
    <property type="term" value="F:metal ion binding"/>
    <property type="evidence" value="ECO:0007669"/>
    <property type="project" value="UniProtKB-KW"/>
</dbReference>
<feature type="chain" id="PRO_5044569133" evidence="5">
    <location>
        <begin position="36"/>
        <end position="312"/>
    </location>
</feature>
<dbReference type="GeneID" id="116206790"/>
<dbReference type="PANTHER" id="PTHR20889">
    <property type="entry name" value="PHOSPHATASE, ORPHAN 1, 2"/>
    <property type="match status" value="1"/>
</dbReference>
<keyword evidence="3" id="KW-0378">Hydrolase</keyword>
<gene>
    <name evidence="9" type="primary">LOC116206790</name>
    <name evidence="6" type="ORF">CDL15_Pgr001858</name>
</gene>
<dbReference type="InterPro" id="IPR006384">
    <property type="entry name" value="HAD_hydro_PyrdxlP_Pase-like"/>
</dbReference>
<dbReference type="GO" id="GO:0016791">
    <property type="term" value="F:phosphatase activity"/>
    <property type="evidence" value="ECO:0007669"/>
    <property type="project" value="InterPro"/>
</dbReference>
<dbReference type="Gene3D" id="3.40.50.1000">
    <property type="entry name" value="HAD superfamily/HAD-like"/>
    <property type="match status" value="1"/>
</dbReference>
<comment type="cofactor">
    <cofactor evidence="1">
        <name>Mg(2+)</name>
        <dbReference type="ChEBI" id="CHEBI:18420"/>
    </cofactor>
</comment>
<accession>A0A218XBH8</accession>
<reference evidence="7" key="1">
    <citation type="journal article" date="2017" name="Plant J.">
        <title>The pomegranate (Punica granatum L.) genome and the genomics of punicalagin biosynthesis.</title>
        <authorList>
            <person name="Qin G."/>
            <person name="Xu C."/>
            <person name="Ming R."/>
            <person name="Tang H."/>
            <person name="Guyot R."/>
            <person name="Kramer E.M."/>
            <person name="Hu Y."/>
            <person name="Yi X."/>
            <person name="Qi Y."/>
            <person name="Xu X."/>
            <person name="Gao Z."/>
            <person name="Pan H."/>
            <person name="Jian J."/>
            <person name="Tian Y."/>
            <person name="Yue Z."/>
            <person name="Xu Y."/>
        </authorList>
    </citation>
    <scope>NUCLEOTIDE SEQUENCE [LARGE SCALE GENOMIC DNA]</scope>
    <source>
        <strain evidence="7">cv. Dabenzi</strain>
    </source>
</reference>
<feature type="signal peptide" evidence="5">
    <location>
        <begin position="1"/>
        <end position="35"/>
    </location>
</feature>